<evidence type="ECO:0008006" key="5">
    <source>
        <dbReference type="Google" id="ProtNLM"/>
    </source>
</evidence>
<feature type="compositionally biased region" description="Acidic residues" evidence="1">
    <location>
        <begin position="189"/>
        <end position="198"/>
    </location>
</feature>
<organism evidence="3 4">
    <name type="scientific">Histidinibacterium lentulum</name>
    <dbReference type="NCBI Taxonomy" id="2480588"/>
    <lineage>
        <taxon>Bacteria</taxon>
        <taxon>Pseudomonadati</taxon>
        <taxon>Pseudomonadota</taxon>
        <taxon>Alphaproteobacteria</taxon>
        <taxon>Rhodobacterales</taxon>
        <taxon>Paracoccaceae</taxon>
        <taxon>Histidinibacterium</taxon>
    </lineage>
</organism>
<sequence>MMIRTLMLSVATSALTLSPALAQDGQTSGETGESESVTVPLDTEATVTITEEIQVPIEGEVTIDVNVTEVEADPAAGSEGEESAQAEGDQADSDEMDQAEGDQAEGDATAGAEGETGAEGTSGEQSADQGLSVADDQEQSAEDGDDQQGLSVAEDEGDATTSGQGEDGGMAEGDTETEGGASGTGMAEGDTEASEESGDVAAEGDASGEGLSVEEEDGTGVAEGDDQSTQGGSEPVEGEFVSDEQLEEGAGTAATDEAQTGAEAEQDGMSAETEQDGMSAEAESGPDYGPFADMTVDDILSMPVESTDERRVGDIDYLIRREGRIEVVIGVGGFLGLNEYTVALPLEEFELVDDGDRLFISYTEDELTSMPEIDESGLESLDGDLRIADIAAQG</sequence>
<dbReference type="EMBL" id="RDRB01000003">
    <property type="protein sequence ID" value="ROU03191.1"/>
    <property type="molecule type" value="Genomic_DNA"/>
</dbReference>
<dbReference type="SUPFAM" id="SSF50346">
    <property type="entry name" value="PRC-barrel domain"/>
    <property type="match status" value="1"/>
</dbReference>
<gene>
    <name evidence="3" type="ORF">EAT49_07840</name>
</gene>
<name>A0A3N2R738_9RHOB</name>
<comment type="caution">
    <text evidence="3">The sequence shown here is derived from an EMBL/GenBank/DDBJ whole genome shotgun (WGS) entry which is preliminary data.</text>
</comment>
<proteinExistence type="predicted"/>
<keyword evidence="4" id="KW-1185">Reference proteome</keyword>
<protein>
    <recommendedName>
        <fullName evidence="5">PRC-barrel domain-containing protein</fullName>
    </recommendedName>
</protein>
<feature type="compositionally biased region" description="Acidic residues" evidence="1">
    <location>
        <begin position="236"/>
        <end position="247"/>
    </location>
</feature>
<evidence type="ECO:0000256" key="1">
    <source>
        <dbReference type="SAM" id="MobiDB-lite"/>
    </source>
</evidence>
<reference evidence="3 4" key="1">
    <citation type="submission" date="2018-10" db="EMBL/GenBank/DDBJ databases">
        <title>Histidinibacterium lentulum gen. nov., sp. nov., a marine bacterium from the culture broth of Picochlorum sp. 122.</title>
        <authorList>
            <person name="Wang G."/>
        </authorList>
    </citation>
    <scope>NUCLEOTIDE SEQUENCE [LARGE SCALE GENOMIC DNA]</scope>
    <source>
        <strain evidence="3 4">B17</strain>
    </source>
</reference>
<feature type="chain" id="PRO_5018307287" description="PRC-barrel domain-containing protein" evidence="2">
    <location>
        <begin position="23"/>
        <end position="394"/>
    </location>
</feature>
<evidence type="ECO:0000313" key="3">
    <source>
        <dbReference type="EMBL" id="ROU03191.1"/>
    </source>
</evidence>
<feature type="compositionally biased region" description="Low complexity" evidence="1">
    <location>
        <begin position="106"/>
        <end position="126"/>
    </location>
</feature>
<dbReference type="RefSeq" id="WP_123641739.1">
    <property type="nucleotide sequence ID" value="NZ_ML119083.1"/>
</dbReference>
<dbReference type="AlphaFoldDB" id="A0A3N2R738"/>
<dbReference type="OrthoDB" id="7876889at2"/>
<dbReference type="Proteomes" id="UP000268016">
    <property type="component" value="Unassembled WGS sequence"/>
</dbReference>
<keyword evidence="2" id="KW-0732">Signal</keyword>
<accession>A0A3N2R738</accession>
<feature type="compositionally biased region" description="Acidic residues" evidence="1">
    <location>
        <begin position="212"/>
        <end position="226"/>
    </location>
</feature>
<dbReference type="InterPro" id="IPR011033">
    <property type="entry name" value="PRC_barrel-like_sf"/>
</dbReference>
<feature type="region of interest" description="Disordered" evidence="1">
    <location>
        <begin position="69"/>
        <end position="294"/>
    </location>
</feature>
<feature type="compositionally biased region" description="Low complexity" evidence="1">
    <location>
        <begin position="248"/>
        <end position="263"/>
    </location>
</feature>
<dbReference type="Gene3D" id="2.30.30.240">
    <property type="entry name" value="PRC-barrel domain"/>
    <property type="match status" value="1"/>
</dbReference>
<evidence type="ECO:0000256" key="2">
    <source>
        <dbReference type="SAM" id="SignalP"/>
    </source>
</evidence>
<feature type="compositionally biased region" description="Acidic residues" evidence="1">
    <location>
        <begin position="79"/>
        <end position="105"/>
    </location>
</feature>
<evidence type="ECO:0000313" key="4">
    <source>
        <dbReference type="Proteomes" id="UP000268016"/>
    </source>
</evidence>
<feature type="signal peptide" evidence="2">
    <location>
        <begin position="1"/>
        <end position="22"/>
    </location>
</feature>
<feature type="compositionally biased region" description="Acidic residues" evidence="1">
    <location>
        <begin position="135"/>
        <end position="146"/>
    </location>
</feature>